<reference evidence="1" key="2">
    <citation type="journal article" date="2020" name="Nat. Commun.">
        <title>Large-scale genome sequencing of mycorrhizal fungi provides insights into the early evolution of symbiotic traits.</title>
        <authorList>
            <person name="Miyauchi S."/>
            <person name="Kiss E."/>
            <person name="Kuo A."/>
            <person name="Drula E."/>
            <person name="Kohler A."/>
            <person name="Sanchez-Garcia M."/>
            <person name="Morin E."/>
            <person name="Andreopoulos B."/>
            <person name="Barry K.W."/>
            <person name="Bonito G."/>
            <person name="Buee M."/>
            <person name="Carver A."/>
            <person name="Chen C."/>
            <person name="Cichocki N."/>
            <person name="Clum A."/>
            <person name="Culley D."/>
            <person name="Crous P.W."/>
            <person name="Fauchery L."/>
            <person name="Girlanda M."/>
            <person name="Hayes R.D."/>
            <person name="Keri Z."/>
            <person name="LaButti K."/>
            <person name="Lipzen A."/>
            <person name="Lombard V."/>
            <person name="Magnuson J."/>
            <person name="Maillard F."/>
            <person name="Murat C."/>
            <person name="Nolan M."/>
            <person name="Ohm R.A."/>
            <person name="Pangilinan J."/>
            <person name="Pereira M.F."/>
            <person name="Perotto S."/>
            <person name="Peter M."/>
            <person name="Pfister S."/>
            <person name="Riley R."/>
            <person name="Sitrit Y."/>
            <person name="Stielow J.B."/>
            <person name="Szollosi G."/>
            <person name="Zifcakova L."/>
            <person name="Stursova M."/>
            <person name="Spatafora J.W."/>
            <person name="Tedersoo L."/>
            <person name="Vaario L.M."/>
            <person name="Yamada A."/>
            <person name="Yan M."/>
            <person name="Wang P."/>
            <person name="Xu J."/>
            <person name="Bruns T."/>
            <person name="Baldrian P."/>
            <person name="Vilgalys R."/>
            <person name="Dunand C."/>
            <person name="Henrissat B."/>
            <person name="Grigoriev I.V."/>
            <person name="Hibbett D."/>
            <person name="Nagy L.G."/>
            <person name="Martin F.M."/>
        </authorList>
    </citation>
    <scope>NUCLEOTIDE SEQUENCE</scope>
    <source>
        <strain evidence="1">BED1</strain>
    </source>
</reference>
<protein>
    <submittedName>
        <fullName evidence="1">Uncharacterized protein</fullName>
    </submittedName>
</protein>
<proteinExistence type="predicted"/>
<keyword evidence="2" id="KW-1185">Reference proteome</keyword>
<accession>A0AAD4GLR8</accession>
<name>A0AAD4GLR8_BOLED</name>
<dbReference type="EMBL" id="WHUW01000001">
    <property type="protein sequence ID" value="KAF8451942.1"/>
    <property type="molecule type" value="Genomic_DNA"/>
</dbReference>
<comment type="caution">
    <text evidence="1">The sequence shown here is derived from an EMBL/GenBank/DDBJ whole genome shotgun (WGS) entry which is preliminary data.</text>
</comment>
<sequence>MHLLHVLSAIFDRPSTLIQLAAVHFAQFEKGRDEIALYELRHCCRKYQSSVLQKVTKNELRAATTRGPCSGGWRIIQGAGSSFTHHGNGPVDLKCPVI</sequence>
<dbReference type="AlphaFoldDB" id="A0AAD4GLR8"/>
<dbReference type="Proteomes" id="UP001194468">
    <property type="component" value="Unassembled WGS sequence"/>
</dbReference>
<evidence type="ECO:0000313" key="1">
    <source>
        <dbReference type="EMBL" id="KAF8451942.1"/>
    </source>
</evidence>
<evidence type="ECO:0000313" key="2">
    <source>
        <dbReference type="Proteomes" id="UP001194468"/>
    </source>
</evidence>
<reference evidence="1" key="1">
    <citation type="submission" date="2019-10" db="EMBL/GenBank/DDBJ databases">
        <authorList>
            <consortium name="DOE Joint Genome Institute"/>
            <person name="Kuo A."/>
            <person name="Miyauchi S."/>
            <person name="Kiss E."/>
            <person name="Drula E."/>
            <person name="Kohler A."/>
            <person name="Sanchez-Garcia M."/>
            <person name="Andreopoulos B."/>
            <person name="Barry K.W."/>
            <person name="Bonito G."/>
            <person name="Buee M."/>
            <person name="Carver A."/>
            <person name="Chen C."/>
            <person name="Cichocki N."/>
            <person name="Clum A."/>
            <person name="Culley D."/>
            <person name="Crous P.W."/>
            <person name="Fauchery L."/>
            <person name="Girlanda M."/>
            <person name="Hayes R."/>
            <person name="Keri Z."/>
            <person name="LaButti K."/>
            <person name="Lipzen A."/>
            <person name="Lombard V."/>
            <person name="Magnuson J."/>
            <person name="Maillard F."/>
            <person name="Morin E."/>
            <person name="Murat C."/>
            <person name="Nolan M."/>
            <person name="Ohm R."/>
            <person name="Pangilinan J."/>
            <person name="Pereira M."/>
            <person name="Perotto S."/>
            <person name="Peter M."/>
            <person name="Riley R."/>
            <person name="Sitrit Y."/>
            <person name="Stielow B."/>
            <person name="Szollosi G."/>
            <person name="Zifcakova L."/>
            <person name="Stursova M."/>
            <person name="Spatafora J.W."/>
            <person name="Tedersoo L."/>
            <person name="Vaario L.-M."/>
            <person name="Yamada A."/>
            <person name="Yan M."/>
            <person name="Wang P."/>
            <person name="Xu J."/>
            <person name="Bruns T."/>
            <person name="Baldrian P."/>
            <person name="Vilgalys R."/>
            <person name="Henrissat B."/>
            <person name="Grigoriev I.V."/>
            <person name="Hibbett D."/>
            <person name="Nagy L.G."/>
            <person name="Martin F.M."/>
        </authorList>
    </citation>
    <scope>NUCLEOTIDE SEQUENCE</scope>
    <source>
        <strain evidence="1">BED1</strain>
    </source>
</reference>
<organism evidence="1 2">
    <name type="scientific">Boletus edulis BED1</name>
    <dbReference type="NCBI Taxonomy" id="1328754"/>
    <lineage>
        <taxon>Eukaryota</taxon>
        <taxon>Fungi</taxon>
        <taxon>Dikarya</taxon>
        <taxon>Basidiomycota</taxon>
        <taxon>Agaricomycotina</taxon>
        <taxon>Agaricomycetes</taxon>
        <taxon>Agaricomycetidae</taxon>
        <taxon>Boletales</taxon>
        <taxon>Boletineae</taxon>
        <taxon>Boletaceae</taxon>
        <taxon>Boletoideae</taxon>
        <taxon>Boletus</taxon>
    </lineage>
</organism>
<gene>
    <name evidence="1" type="ORF">L210DRAFT_714606</name>
</gene>